<dbReference type="AlphaFoldDB" id="A0ABD2Z3Q1"/>
<evidence type="ECO:0000313" key="2">
    <source>
        <dbReference type="EMBL" id="KAL3513461.1"/>
    </source>
</evidence>
<organism evidence="2 3">
    <name type="scientific">Cinchona calisaya</name>
    <dbReference type="NCBI Taxonomy" id="153742"/>
    <lineage>
        <taxon>Eukaryota</taxon>
        <taxon>Viridiplantae</taxon>
        <taxon>Streptophyta</taxon>
        <taxon>Embryophyta</taxon>
        <taxon>Tracheophyta</taxon>
        <taxon>Spermatophyta</taxon>
        <taxon>Magnoliopsida</taxon>
        <taxon>eudicotyledons</taxon>
        <taxon>Gunneridae</taxon>
        <taxon>Pentapetalae</taxon>
        <taxon>asterids</taxon>
        <taxon>lamiids</taxon>
        <taxon>Gentianales</taxon>
        <taxon>Rubiaceae</taxon>
        <taxon>Cinchonoideae</taxon>
        <taxon>Cinchoneae</taxon>
        <taxon>Cinchona</taxon>
    </lineage>
</organism>
<dbReference type="Proteomes" id="UP001630127">
    <property type="component" value="Unassembled WGS sequence"/>
</dbReference>
<sequence>MANSNFESKPTAETKGSSGSSSATENNGKNPVIPIIHEHTTQPQTGGDVLEPNQHLERPQASLPEMANQIRQSGRCGHNGKANTYSLKFNDKHIVLKPLSAETMKKYQEPISTKEEDSKPKKVIEKKKALQILRKKPFEWESKEQEVVFALVGELLGKGFIQISLNPCAVPKLLTLKKYGTWRMCVDSHAINKITIKYRFPIPRLDDMVDKMVGSTVYTKFDL</sequence>
<dbReference type="Gene3D" id="3.30.70.270">
    <property type="match status" value="1"/>
</dbReference>
<dbReference type="InterPro" id="IPR053134">
    <property type="entry name" value="RNA-dir_DNA_polymerase"/>
</dbReference>
<evidence type="ECO:0000256" key="1">
    <source>
        <dbReference type="SAM" id="MobiDB-lite"/>
    </source>
</evidence>
<dbReference type="InterPro" id="IPR043502">
    <property type="entry name" value="DNA/RNA_pol_sf"/>
</dbReference>
<feature type="compositionally biased region" description="Polar residues" evidence="1">
    <location>
        <begin position="14"/>
        <end position="29"/>
    </location>
</feature>
<comment type="caution">
    <text evidence="2">The sequence shown here is derived from an EMBL/GenBank/DDBJ whole genome shotgun (WGS) entry which is preliminary data.</text>
</comment>
<dbReference type="PANTHER" id="PTHR24559:SF450">
    <property type="entry name" value="RNA-DIRECTED DNA POLYMERASE HOMOLOG"/>
    <property type="match status" value="1"/>
</dbReference>
<dbReference type="InterPro" id="IPR043128">
    <property type="entry name" value="Rev_trsase/Diguanyl_cyclase"/>
</dbReference>
<proteinExistence type="predicted"/>
<protein>
    <submittedName>
        <fullName evidence="2">Uncharacterized protein</fullName>
    </submittedName>
</protein>
<reference evidence="2 3" key="1">
    <citation type="submission" date="2024-11" db="EMBL/GenBank/DDBJ databases">
        <title>A near-complete genome assembly of Cinchona calisaya.</title>
        <authorList>
            <person name="Lian D.C."/>
            <person name="Zhao X.W."/>
            <person name="Wei L."/>
        </authorList>
    </citation>
    <scope>NUCLEOTIDE SEQUENCE [LARGE SCALE GENOMIC DNA]</scope>
    <source>
        <tissue evidence="2">Nenye</tissue>
    </source>
</reference>
<dbReference type="SUPFAM" id="SSF56672">
    <property type="entry name" value="DNA/RNA polymerases"/>
    <property type="match status" value="1"/>
</dbReference>
<name>A0ABD2Z3Q1_9GENT</name>
<evidence type="ECO:0000313" key="3">
    <source>
        <dbReference type="Proteomes" id="UP001630127"/>
    </source>
</evidence>
<dbReference type="Gene3D" id="3.10.10.10">
    <property type="entry name" value="HIV Type 1 Reverse Transcriptase, subunit A, domain 1"/>
    <property type="match status" value="1"/>
</dbReference>
<accession>A0ABD2Z3Q1</accession>
<feature type="region of interest" description="Disordered" evidence="1">
    <location>
        <begin position="1"/>
        <end position="57"/>
    </location>
</feature>
<gene>
    <name evidence="2" type="ORF">ACH5RR_026178</name>
</gene>
<dbReference type="EMBL" id="JBJUIK010000011">
    <property type="protein sequence ID" value="KAL3513461.1"/>
    <property type="molecule type" value="Genomic_DNA"/>
</dbReference>
<dbReference type="PANTHER" id="PTHR24559">
    <property type="entry name" value="TRANSPOSON TY3-I GAG-POL POLYPROTEIN"/>
    <property type="match status" value="1"/>
</dbReference>
<keyword evidence="3" id="KW-1185">Reference proteome</keyword>